<dbReference type="Proteomes" id="UP000257109">
    <property type="component" value="Unassembled WGS sequence"/>
</dbReference>
<organism evidence="1 2">
    <name type="scientific">Mucuna pruriens</name>
    <name type="common">Velvet bean</name>
    <name type="synonym">Dolichos pruriens</name>
    <dbReference type="NCBI Taxonomy" id="157652"/>
    <lineage>
        <taxon>Eukaryota</taxon>
        <taxon>Viridiplantae</taxon>
        <taxon>Streptophyta</taxon>
        <taxon>Embryophyta</taxon>
        <taxon>Tracheophyta</taxon>
        <taxon>Spermatophyta</taxon>
        <taxon>Magnoliopsida</taxon>
        <taxon>eudicotyledons</taxon>
        <taxon>Gunneridae</taxon>
        <taxon>Pentapetalae</taxon>
        <taxon>rosids</taxon>
        <taxon>fabids</taxon>
        <taxon>Fabales</taxon>
        <taxon>Fabaceae</taxon>
        <taxon>Papilionoideae</taxon>
        <taxon>50 kb inversion clade</taxon>
        <taxon>NPAAA clade</taxon>
        <taxon>indigoferoid/millettioid clade</taxon>
        <taxon>Phaseoleae</taxon>
        <taxon>Mucuna</taxon>
    </lineage>
</organism>
<sequence length="271" mass="31185">MRKDVHNICERFLTCKLAKSRVSPHGLYTPLPTSTSPWIDISMEFIISLPRFSKMAHFIPCHKSDDALHVTNLFFRNVVRLHGLPRTIVRLHGAILLGLGAKGHTNIKCFKCLGKGHIASQYPNRRVMIMEDDEEVESESSIREVSTSNEAECLSDDSYYEGDLLVVRRLINSKIGEEVETQRENIFHSRWGSCVNVASERLVKKLALSTIVHLRLYRFQWLSEKEELLVDRQAEVMFTLGRYEDKVIHDGINNRFTFIYLGQKVVLKPLS</sequence>
<dbReference type="STRING" id="157652.A0A371HH64"/>
<evidence type="ECO:0000313" key="2">
    <source>
        <dbReference type="Proteomes" id="UP000257109"/>
    </source>
</evidence>
<accession>A0A371HH64</accession>
<proteinExistence type="predicted"/>
<dbReference type="AlphaFoldDB" id="A0A371HH64"/>
<reference evidence="1" key="1">
    <citation type="submission" date="2018-05" db="EMBL/GenBank/DDBJ databases">
        <title>Draft genome of Mucuna pruriens seed.</title>
        <authorList>
            <person name="Nnadi N.E."/>
            <person name="Vos R."/>
            <person name="Hasami M.H."/>
            <person name="Devisetty U.K."/>
            <person name="Aguiy J.C."/>
        </authorList>
    </citation>
    <scope>NUCLEOTIDE SEQUENCE [LARGE SCALE GENOMIC DNA]</scope>
    <source>
        <strain evidence="1">JCA_2017</strain>
    </source>
</reference>
<dbReference type="PANTHER" id="PTHR35046">
    <property type="entry name" value="ZINC KNUCKLE (CCHC-TYPE) FAMILY PROTEIN"/>
    <property type="match status" value="1"/>
</dbReference>
<comment type="caution">
    <text evidence="1">The sequence shown here is derived from an EMBL/GenBank/DDBJ whole genome shotgun (WGS) entry which is preliminary data.</text>
</comment>
<dbReference type="OrthoDB" id="1747743at2759"/>
<gene>
    <name evidence="1" type="ORF">CR513_14475</name>
</gene>
<dbReference type="PANTHER" id="PTHR35046:SF9">
    <property type="entry name" value="RNA-DIRECTED DNA POLYMERASE"/>
    <property type="match status" value="1"/>
</dbReference>
<name>A0A371HH64_MUCPR</name>
<keyword evidence="2" id="KW-1185">Reference proteome</keyword>
<evidence type="ECO:0008006" key="3">
    <source>
        <dbReference type="Google" id="ProtNLM"/>
    </source>
</evidence>
<dbReference type="EMBL" id="QJKJ01002600">
    <property type="protein sequence ID" value="RDY02110.1"/>
    <property type="molecule type" value="Genomic_DNA"/>
</dbReference>
<feature type="non-terminal residue" evidence="1">
    <location>
        <position position="1"/>
    </location>
</feature>
<protein>
    <recommendedName>
        <fullName evidence="3">Integrase zinc-binding domain-containing protein</fullName>
    </recommendedName>
</protein>
<evidence type="ECO:0000313" key="1">
    <source>
        <dbReference type="EMBL" id="RDY02110.1"/>
    </source>
</evidence>